<dbReference type="GO" id="GO:0000150">
    <property type="term" value="F:DNA strand exchange activity"/>
    <property type="evidence" value="ECO:0007669"/>
    <property type="project" value="InterPro"/>
</dbReference>
<dbReference type="RefSeq" id="WP_058118558.1">
    <property type="nucleotide sequence ID" value="NZ_CP011307.1"/>
</dbReference>
<reference evidence="3 4" key="1">
    <citation type="journal article" date="2015" name="Nat. Commun.">
        <title>Production of butyrate from lysine and the Amadori product fructoselysine by a human gut commensal.</title>
        <authorList>
            <person name="Bui T.P."/>
            <person name="Ritari J."/>
            <person name="Boeren S."/>
            <person name="de Waard P."/>
            <person name="Plugge C.M."/>
            <person name="de Vos W.M."/>
        </authorList>
    </citation>
    <scope>NUCLEOTIDE SEQUENCE [LARGE SCALE GENOMIC DNA]</scope>
    <source>
        <strain evidence="3 4">AF211</strain>
    </source>
</reference>
<accession>A0A0S2W878</accession>
<dbReference type="SMART" id="SM00857">
    <property type="entry name" value="Resolvase"/>
    <property type="match status" value="1"/>
</dbReference>
<dbReference type="Gene3D" id="3.40.50.1390">
    <property type="entry name" value="Resolvase, N-terminal catalytic domain"/>
    <property type="match status" value="1"/>
</dbReference>
<dbReference type="STRING" id="1297617.IB211_03148"/>
<dbReference type="PATRIC" id="fig|1297617.4.peg.3235"/>
<dbReference type="PROSITE" id="PS51736">
    <property type="entry name" value="RECOMBINASES_3"/>
    <property type="match status" value="1"/>
</dbReference>
<evidence type="ECO:0000259" key="2">
    <source>
        <dbReference type="PROSITE" id="PS51737"/>
    </source>
</evidence>
<dbReference type="InterPro" id="IPR006119">
    <property type="entry name" value="Resolv_N"/>
</dbReference>
<dbReference type="eggNOG" id="COG1961">
    <property type="taxonomic scope" value="Bacteria"/>
</dbReference>
<dbReference type="Gene3D" id="3.90.1750.20">
    <property type="entry name" value="Putative Large Serine Recombinase, Chain B, Domain 2"/>
    <property type="match status" value="1"/>
</dbReference>
<dbReference type="Pfam" id="PF13408">
    <property type="entry name" value="Zn_ribbon_recom"/>
    <property type="match status" value="1"/>
</dbReference>
<name>A0A0S2W878_9FIRM</name>
<dbReference type="InterPro" id="IPR011109">
    <property type="entry name" value="DNA_bind_recombinase_dom"/>
</dbReference>
<gene>
    <name evidence="3" type="ORF">IB211_03148</name>
</gene>
<dbReference type="InterPro" id="IPR050639">
    <property type="entry name" value="SSR_resolvase"/>
</dbReference>
<dbReference type="PROSITE" id="PS51737">
    <property type="entry name" value="RECOMBINASE_DNA_BIND"/>
    <property type="match status" value="1"/>
</dbReference>
<evidence type="ECO:0000313" key="4">
    <source>
        <dbReference type="Proteomes" id="UP000064844"/>
    </source>
</evidence>
<reference evidence="4" key="2">
    <citation type="submission" date="2015-04" db="EMBL/GenBank/DDBJ databases">
        <title>A butyrogenic pathway from the amino acid lysine in a human gut commensal.</title>
        <authorList>
            <person name="de Vos W.M."/>
            <person name="Bui N.T.P."/>
            <person name="Plugge C.M."/>
            <person name="Ritari J."/>
        </authorList>
    </citation>
    <scope>NUCLEOTIDE SEQUENCE [LARGE SCALE GENOMIC DNA]</scope>
    <source>
        <strain evidence="4">AF211</strain>
    </source>
</reference>
<dbReference type="AlphaFoldDB" id="A0A0S2W878"/>
<dbReference type="InterPro" id="IPR038109">
    <property type="entry name" value="DNA_bind_recomb_sf"/>
</dbReference>
<proteinExistence type="predicted"/>
<keyword evidence="4" id="KW-1185">Reference proteome</keyword>
<protein>
    <submittedName>
        <fullName evidence="3">Site-specific recombinase</fullName>
    </submittedName>
</protein>
<sequence>MESSPSASRWGAREQAAPVWRAALYTRLSREDGDKPESDSISNQRALLEDFLSRRPDLCPAGWYADDGYTGTNFDRPGFRRMLGDIEAGQVNCVVVKDLSRFGRDYIDVGRYLERWFPEHGVRFLAVNDGIDSEKGPYDMLLPVKNVFNEQYARDISRKVRSAFRTKQRQGEFIGAFASYGYRKDPDNHNRLMVDPAASAVVARIFTLFEHGMGKVSIAKLLNEEGIPCPSEYKRLNGEKYSNGRRIRSTTYWTYATIHRMLHNQMYIGNMEQGRAPRQTLHGRAKQLTPDQWAVVEGTHQAIIGPEQWARVQALLEREARTPDFARNVSPFAGFLRCGDCGRAMSKVTRNGGAFYCCGSYKRYGSSICTRHEIAHRDLEQLLLGDLNRLLSAAGDLRLLAAEALPKAKPRGTDDGQRALQTSLDRLHRLRQAVYEDYREGLLSREDYLRYRADYERQTAGLSAQLAHLEAAEKAPPHAPGWLESLVARGSLLELDRATMAEAVEQILVFEHGRIEVTYTFSDDLGVLCPF</sequence>
<dbReference type="KEGG" id="ibu:IB211_03148"/>
<organism evidence="3 4">
    <name type="scientific">Intestinimonas butyriciproducens</name>
    <dbReference type="NCBI Taxonomy" id="1297617"/>
    <lineage>
        <taxon>Bacteria</taxon>
        <taxon>Bacillati</taxon>
        <taxon>Bacillota</taxon>
        <taxon>Clostridia</taxon>
        <taxon>Eubacteriales</taxon>
        <taxon>Intestinimonas</taxon>
    </lineage>
</organism>
<dbReference type="EMBL" id="CP011307">
    <property type="protein sequence ID" value="ALP95539.1"/>
    <property type="molecule type" value="Genomic_DNA"/>
</dbReference>
<dbReference type="Pfam" id="PF00239">
    <property type="entry name" value="Resolvase"/>
    <property type="match status" value="1"/>
</dbReference>
<dbReference type="SUPFAM" id="SSF53041">
    <property type="entry name" value="Resolvase-like"/>
    <property type="match status" value="1"/>
</dbReference>
<dbReference type="PANTHER" id="PTHR30461">
    <property type="entry name" value="DNA-INVERTASE FROM LAMBDOID PROPHAGE"/>
    <property type="match status" value="1"/>
</dbReference>
<dbReference type="InterPro" id="IPR025827">
    <property type="entry name" value="Zn_ribbon_recom_dom"/>
</dbReference>
<dbReference type="PANTHER" id="PTHR30461:SF23">
    <property type="entry name" value="DNA RECOMBINASE-RELATED"/>
    <property type="match status" value="1"/>
</dbReference>
<feature type="domain" description="Recombinase" evidence="2">
    <location>
        <begin position="179"/>
        <end position="322"/>
    </location>
</feature>
<dbReference type="CDD" id="cd03770">
    <property type="entry name" value="SR_TndX_transposase"/>
    <property type="match status" value="1"/>
</dbReference>
<dbReference type="GO" id="GO:0003677">
    <property type="term" value="F:DNA binding"/>
    <property type="evidence" value="ECO:0007669"/>
    <property type="project" value="InterPro"/>
</dbReference>
<evidence type="ECO:0000313" key="3">
    <source>
        <dbReference type="EMBL" id="ALP95539.1"/>
    </source>
</evidence>
<dbReference type="InterPro" id="IPR036162">
    <property type="entry name" value="Resolvase-like_N_sf"/>
</dbReference>
<dbReference type="Pfam" id="PF07508">
    <property type="entry name" value="Recombinase"/>
    <property type="match status" value="1"/>
</dbReference>
<feature type="domain" description="Resolvase/invertase-type recombinase catalytic" evidence="1">
    <location>
        <begin position="21"/>
        <end position="171"/>
    </location>
</feature>
<evidence type="ECO:0000259" key="1">
    <source>
        <dbReference type="PROSITE" id="PS51736"/>
    </source>
</evidence>
<dbReference type="Proteomes" id="UP000064844">
    <property type="component" value="Chromosome"/>
</dbReference>